<dbReference type="AlphaFoldDB" id="A0A371H1N2"/>
<proteinExistence type="predicted"/>
<comment type="caution">
    <text evidence="1">The sequence shown here is derived from an EMBL/GenBank/DDBJ whole genome shotgun (WGS) entry which is preliminary data.</text>
</comment>
<name>A0A371H1N2_MUCPR</name>
<reference evidence="1" key="1">
    <citation type="submission" date="2018-05" db="EMBL/GenBank/DDBJ databases">
        <title>Draft genome of Mucuna pruriens seed.</title>
        <authorList>
            <person name="Nnadi N.E."/>
            <person name="Vos R."/>
            <person name="Hasami M.H."/>
            <person name="Devisetty U.K."/>
            <person name="Aguiy J.C."/>
        </authorList>
    </citation>
    <scope>NUCLEOTIDE SEQUENCE [LARGE SCALE GENOMIC DNA]</scope>
    <source>
        <strain evidence="1">JCA_2017</strain>
    </source>
</reference>
<organism evidence="1 2">
    <name type="scientific">Mucuna pruriens</name>
    <name type="common">Velvet bean</name>
    <name type="synonym">Dolichos pruriens</name>
    <dbReference type="NCBI Taxonomy" id="157652"/>
    <lineage>
        <taxon>Eukaryota</taxon>
        <taxon>Viridiplantae</taxon>
        <taxon>Streptophyta</taxon>
        <taxon>Embryophyta</taxon>
        <taxon>Tracheophyta</taxon>
        <taxon>Spermatophyta</taxon>
        <taxon>Magnoliopsida</taxon>
        <taxon>eudicotyledons</taxon>
        <taxon>Gunneridae</taxon>
        <taxon>Pentapetalae</taxon>
        <taxon>rosids</taxon>
        <taxon>fabids</taxon>
        <taxon>Fabales</taxon>
        <taxon>Fabaceae</taxon>
        <taxon>Papilionoideae</taxon>
        <taxon>50 kb inversion clade</taxon>
        <taxon>NPAAA clade</taxon>
        <taxon>indigoferoid/millettioid clade</taxon>
        <taxon>Phaseoleae</taxon>
        <taxon>Mucuna</taxon>
    </lineage>
</organism>
<evidence type="ECO:0000313" key="1">
    <source>
        <dbReference type="EMBL" id="RDX96728.1"/>
    </source>
</evidence>
<keyword evidence="2" id="KW-1185">Reference proteome</keyword>
<dbReference type="EMBL" id="QJKJ01003828">
    <property type="protein sequence ID" value="RDX96728.1"/>
    <property type="molecule type" value="Genomic_DNA"/>
</dbReference>
<protein>
    <submittedName>
        <fullName evidence="1">Uncharacterized protein</fullName>
    </submittedName>
</protein>
<accession>A0A371H1N2</accession>
<evidence type="ECO:0000313" key="2">
    <source>
        <dbReference type="Proteomes" id="UP000257109"/>
    </source>
</evidence>
<sequence length="184" mass="20090">MKPILKNANKAQSHCHVAVRVKFSLDNFGSTGSSRLGFNSPFTYFQDVMLSDTDNMNFYWLKEPEERHTNPDGTFFPQALTSKLTATGTLSLTAPNTLALIAVHKHSAASRSARPFNRVQHFSLGLVPITSLTKPNQLPQTPNLSVSLGHFCCAEEGGVVDFGGQGRLSAAIELKKRKLSSTKV</sequence>
<gene>
    <name evidence="1" type="ORF">CR513_20578</name>
</gene>
<feature type="non-terminal residue" evidence="1">
    <location>
        <position position="1"/>
    </location>
</feature>
<dbReference type="OrthoDB" id="1749752at2759"/>
<dbReference type="Proteomes" id="UP000257109">
    <property type="component" value="Unassembled WGS sequence"/>
</dbReference>